<dbReference type="SUPFAM" id="SSF57603">
    <property type="entry name" value="FnI-like domain"/>
    <property type="match status" value="2"/>
</dbReference>
<comment type="caution">
    <text evidence="6">The sequence shown here is derived from an EMBL/GenBank/DDBJ whole genome shotgun (WGS) entry which is preliminary data.</text>
</comment>
<evidence type="ECO:0000256" key="4">
    <source>
        <dbReference type="SAM" id="MobiDB-lite"/>
    </source>
</evidence>
<evidence type="ECO:0000256" key="3">
    <source>
        <dbReference type="ARBA" id="ARBA00022729"/>
    </source>
</evidence>
<reference evidence="6 7" key="2">
    <citation type="submission" date="2019-01" db="EMBL/GenBank/DDBJ databases">
        <title>The decoding of complex shrimp genome reveals the adaptation for benthos swimmer, frequently molting mechanism and breeding impact on genome.</title>
        <authorList>
            <person name="Sun Y."/>
            <person name="Gao Y."/>
            <person name="Yu Y."/>
        </authorList>
    </citation>
    <scope>NUCLEOTIDE SEQUENCE [LARGE SCALE GENOMIC DNA]</scope>
    <source>
        <tissue evidence="6">Muscle</tissue>
    </source>
</reference>
<proteinExistence type="predicted"/>
<feature type="compositionally biased region" description="Acidic residues" evidence="4">
    <location>
        <begin position="928"/>
        <end position="938"/>
    </location>
</feature>
<feature type="compositionally biased region" description="Acidic residues" evidence="4">
    <location>
        <begin position="333"/>
        <end position="343"/>
    </location>
</feature>
<feature type="compositionally biased region" description="Acidic residues" evidence="4">
    <location>
        <begin position="1183"/>
        <end position="1192"/>
    </location>
</feature>
<feature type="compositionally biased region" description="Basic and acidic residues" evidence="4">
    <location>
        <begin position="804"/>
        <end position="820"/>
    </location>
</feature>
<feature type="region of interest" description="Disordered" evidence="4">
    <location>
        <begin position="1178"/>
        <end position="1235"/>
    </location>
</feature>
<feature type="compositionally biased region" description="Polar residues" evidence="4">
    <location>
        <begin position="701"/>
        <end position="715"/>
    </location>
</feature>
<feature type="region of interest" description="Disordered" evidence="4">
    <location>
        <begin position="326"/>
        <end position="549"/>
    </location>
</feature>
<dbReference type="STRING" id="6689.A0A423TXQ3"/>
<feature type="compositionally biased region" description="Basic and acidic residues" evidence="4">
    <location>
        <begin position="881"/>
        <end position="893"/>
    </location>
</feature>
<evidence type="ECO:0000256" key="2">
    <source>
        <dbReference type="ARBA" id="ARBA00022525"/>
    </source>
</evidence>
<dbReference type="InterPro" id="IPR001007">
    <property type="entry name" value="VWF_dom"/>
</dbReference>
<accession>A0A423TXQ3</accession>
<feature type="compositionally biased region" description="Low complexity" evidence="4">
    <location>
        <begin position="445"/>
        <end position="457"/>
    </location>
</feature>
<feature type="compositionally biased region" description="Basic residues" evidence="4">
    <location>
        <begin position="350"/>
        <end position="361"/>
    </location>
</feature>
<keyword evidence="2" id="KW-0964">Secreted</keyword>
<feature type="region of interest" description="Disordered" evidence="4">
    <location>
        <begin position="701"/>
        <end position="745"/>
    </location>
</feature>
<dbReference type="InterPro" id="IPR052424">
    <property type="entry name" value="Kielin_Chordin-BMP_Reg"/>
</dbReference>
<reference evidence="6 7" key="1">
    <citation type="submission" date="2018-04" db="EMBL/GenBank/DDBJ databases">
        <authorList>
            <person name="Zhang X."/>
            <person name="Yuan J."/>
            <person name="Li F."/>
            <person name="Xiang J."/>
        </authorList>
    </citation>
    <scope>NUCLEOTIDE SEQUENCE [LARGE SCALE GENOMIC DNA]</scope>
    <source>
        <tissue evidence="6">Muscle</tissue>
    </source>
</reference>
<feature type="region of interest" description="Disordered" evidence="4">
    <location>
        <begin position="565"/>
        <end position="584"/>
    </location>
</feature>
<feature type="compositionally biased region" description="Low complexity" evidence="4">
    <location>
        <begin position="722"/>
        <end position="737"/>
    </location>
</feature>
<name>A0A423TXQ3_PENVA</name>
<evidence type="ECO:0000313" key="7">
    <source>
        <dbReference type="Proteomes" id="UP000283509"/>
    </source>
</evidence>
<evidence type="ECO:0000259" key="5">
    <source>
        <dbReference type="PROSITE" id="PS50184"/>
    </source>
</evidence>
<dbReference type="Proteomes" id="UP000283509">
    <property type="component" value="Unassembled WGS sequence"/>
</dbReference>
<feature type="compositionally biased region" description="Low complexity" evidence="4">
    <location>
        <begin position="490"/>
        <end position="501"/>
    </location>
</feature>
<dbReference type="PROSITE" id="PS50184">
    <property type="entry name" value="VWFC_2"/>
    <property type="match status" value="1"/>
</dbReference>
<comment type="subcellular location">
    <subcellularLocation>
        <location evidence="1">Secreted</location>
    </subcellularLocation>
</comment>
<dbReference type="OrthoDB" id="10072086at2759"/>
<dbReference type="PANTHER" id="PTHR46698">
    <property type="entry name" value="CROSSVEINLESS 2"/>
    <property type="match status" value="1"/>
</dbReference>
<gene>
    <name evidence="6" type="ORF">C7M84_000018</name>
</gene>
<feature type="compositionally biased region" description="Acidic residues" evidence="4">
    <location>
        <begin position="955"/>
        <end position="971"/>
    </location>
</feature>
<keyword evidence="7" id="KW-1185">Reference proteome</keyword>
<feature type="compositionally biased region" description="Low complexity" evidence="4">
    <location>
        <begin position="390"/>
        <end position="403"/>
    </location>
</feature>
<dbReference type="GO" id="GO:0005576">
    <property type="term" value="C:extracellular region"/>
    <property type="evidence" value="ECO:0007669"/>
    <property type="project" value="UniProtKB-SubCell"/>
</dbReference>
<protein>
    <recommendedName>
        <fullName evidence="5">VWFC domain-containing protein</fullName>
    </recommendedName>
</protein>
<feature type="compositionally biased region" description="Basic and acidic residues" evidence="4">
    <location>
        <begin position="426"/>
        <end position="435"/>
    </location>
</feature>
<sequence length="1370" mass="147672">MEHEVAVIFVVRLSVLRARGGAFGGGRGGSLACSPRDAADQLRPYDWKWLHGWLEGDEASEAWELLQETATTLWPERGCHYDGAWFAPGEVVPSQEPCLNCSCLDEALVCHLRVCAHVPDPVPEGCYVVRKTSECCGQVVCEKDLESNRLLRKDTALEDAAEGGETTQDAWWQRDEAAEDAVAGTRRRGSAVVNGTVKGCVAAGAVFAEGSAMASADECSYCFCIRGSRRCVAPKCLLPVSGCKPRYRTFSCCPSDYDCHGDTSKNQLLQLLKAKAMGSNRSPEEWHTNMARRSASGDGVIVDTSDPQLLAFLVDGDGEQDFASVTEAPDSVTEPEEPLPSEESEAKLPPSRKLRPFKRPLSRFVSRPSPEEISKRRSQSRYRVDRPPTRISRPSNPNASRPLRPSRPSRRGSQSLIYRFRQRARPNNEQDRNATEDSDTSALVSTSRAPFAAAATSPAPPITTAPAPDGEADEEEGVTSLQDLEALLGSTSTTTTPRTTPAESNPSTSKPSTTFALSSTTTPAPEVAAASTPAASKGTQVETGPEISGVSGVGEVFWIKDVRGGTSAASSRPPPNFSTREPVKIGTGMNVKGSLKNAVKFGPIYILDNRVRTDRQHRAENATETETTLEVEELTVTDIPEEETTILIKETTLPTKDTVAENDNEVAREETTPNTEKNIDGDAPASEITTLLPIVLPQETTIKPVSEESPSTATVPSEPAVEEGASSSTTATTQDEASVTDDFSNYTDIEYLDPDADYPSYDITVGTSVLASPPSGPEPLGVGEVIPVELEPQHKAPADSLDLEPEHKSPEELKPEHKDSEESEPTTESPQASFIGTLLNYFTRPERPERPRPIRPPRPPFSSRPGPDFRPRPGLGGRPRPGLEGRPRPDFRPRPGLNGRPRPGVDFRPRPGIDTVPPPELEPAQPSDVEDSPTPETEDGTRPASEDIPSVDAETLPDEEAGLQSDVEEQADAMLDVRPELEERPRPNLGSRPRPALANRPRPGGNFIPPRFRFTPATTAEEEPATDPSVTIPTSPEPQPSTTSAPRFTLPSILPKPIHSPPAIVPIRPDFIPTRTEDAPVRPIGPFTRPAIQAGGSADLPSKPVMEGGFQGIRDEGEGINPAFDYIEYDSDGEPTLPPSLPNLKIIPFVAADALTNQEVSFSGEDFRSTPRPFVAASAAEGASDDVQPETTEEAHSFPLAAPPLRRPQQKPPKRDGPPTQRPTAAPSSIPELLPILLTTRPQPIEIVTTTPTTTSRPIQSDDIANLLLQDAFELPEGQGSPPVRFTPARATPKPIVPLKLSTALPEIPSAVRDQFPLAIDPVLASGLLKLSGCNILGRMYEVGEKISELSAVCKECQCTPVGVQCLPVC</sequence>
<evidence type="ECO:0000256" key="1">
    <source>
        <dbReference type="ARBA" id="ARBA00004613"/>
    </source>
</evidence>
<evidence type="ECO:0000313" key="6">
    <source>
        <dbReference type="EMBL" id="ROT81233.1"/>
    </source>
</evidence>
<feature type="region of interest" description="Disordered" evidence="4">
    <location>
        <begin position="768"/>
        <end position="1108"/>
    </location>
</feature>
<feature type="compositionally biased region" description="Low complexity" evidence="4">
    <location>
        <begin position="518"/>
        <end position="536"/>
    </location>
</feature>
<feature type="region of interest" description="Disordered" evidence="4">
    <location>
        <begin position="662"/>
        <end position="683"/>
    </location>
</feature>
<dbReference type="PANTHER" id="PTHR46698:SF3">
    <property type="entry name" value="TENECTIN ISOFORM 1-RELATED"/>
    <property type="match status" value="1"/>
</dbReference>
<keyword evidence="3" id="KW-0732">Signal</keyword>
<dbReference type="EMBL" id="QCYY01001001">
    <property type="protein sequence ID" value="ROT81233.1"/>
    <property type="molecule type" value="Genomic_DNA"/>
</dbReference>
<feature type="compositionally biased region" description="Basic and acidic residues" evidence="4">
    <location>
        <begin position="975"/>
        <end position="986"/>
    </location>
</feature>
<feature type="compositionally biased region" description="Polar residues" evidence="4">
    <location>
        <begin position="502"/>
        <end position="517"/>
    </location>
</feature>
<feature type="compositionally biased region" description="Low complexity" evidence="4">
    <location>
        <begin position="992"/>
        <end position="1003"/>
    </location>
</feature>
<organism evidence="6 7">
    <name type="scientific">Penaeus vannamei</name>
    <name type="common">Whiteleg shrimp</name>
    <name type="synonym">Litopenaeus vannamei</name>
    <dbReference type="NCBI Taxonomy" id="6689"/>
    <lineage>
        <taxon>Eukaryota</taxon>
        <taxon>Metazoa</taxon>
        <taxon>Ecdysozoa</taxon>
        <taxon>Arthropoda</taxon>
        <taxon>Crustacea</taxon>
        <taxon>Multicrustacea</taxon>
        <taxon>Malacostraca</taxon>
        <taxon>Eumalacostraca</taxon>
        <taxon>Eucarida</taxon>
        <taxon>Decapoda</taxon>
        <taxon>Dendrobranchiata</taxon>
        <taxon>Penaeoidea</taxon>
        <taxon>Penaeidae</taxon>
        <taxon>Penaeus</taxon>
    </lineage>
</organism>
<feature type="domain" description="VWFC" evidence="5">
    <location>
        <begin position="77"/>
        <end position="142"/>
    </location>
</feature>